<proteinExistence type="predicted"/>
<gene>
    <name evidence="2" type="ORF">MCOR_1691</name>
</gene>
<evidence type="ECO:0000313" key="2">
    <source>
        <dbReference type="EMBL" id="CAC5358436.1"/>
    </source>
</evidence>
<dbReference type="AlphaFoldDB" id="A0A6J8A0E8"/>
<feature type="compositionally biased region" description="Pro residues" evidence="1">
    <location>
        <begin position="183"/>
        <end position="206"/>
    </location>
</feature>
<dbReference type="EMBL" id="CACVKT020000348">
    <property type="protein sequence ID" value="CAC5358436.1"/>
    <property type="molecule type" value="Genomic_DNA"/>
</dbReference>
<keyword evidence="3" id="KW-1185">Reference proteome</keyword>
<organism evidence="2 3">
    <name type="scientific">Mytilus coruscus</name>
    <name type="common">Sea mussel</name>
    <dbReference type="NCBI Taxonomy" id="42192"/>
    <lineage>
        <taxon>Eukaryota</taxon>
        <taxon>Metazoa</taxon>
        <taxon>Spiralia</taxon>
        <taxon>Lophotrochozoa</taxon>
        <taxon>Mollusca</taxon>
        <taxon>Bivalvia</taxon>
        <taxon>Autobranchia</taxon>
        <taxon>Pteriomorphia</taxon>
        <taxon>Mytilida</taxon>
        <taxon>Mytiloidea</taxon>
        <taxon>Mytilidae</taxon>
        <taxon>Mytilinae</taxon>
        <taxon>Mytilus</taxon>
    </lineage>
</organism>
<accession>A0A6J8A0E8</accession>
<reference evidence="2 3" key="1">
    <citation type="submission" date="2020-06" db="EMBL/GenBank/DDBJ databases">
        <authorList>
            <person name="Li R."/>
            <person name="Bekaert M."/>
        </authorList>
    </citation>
    <scope>NUCLEOTIDE SEQUENCE [LARGE SCALE GENOMIC DNA]</scope>
    <source>
        <strain evidence="3">wild</strain>
    </source>
</reference>
<evidence type="ECO:0000256" key="1">
    <source>
        <dbReference type="SAM" id="MobiDB-lite"/>
    </source>
</evidence>
<evidence type="ECO:0000313" key="3">
    <source>
        <dbReference type="Proteomes" id="UP000507470"/>
    </source>
</evidence>
<feature type="region of interest" description="Disordered" evidence="1">
    <location>
        <begin position="161"/>
        <end position="231"/>
    </location>
</feature>
<protein>
    <submittedName>
        <fullName evidence="2">Uncharacterized protein</fullName>
    </submittedName>
</protein>
<feature type="compositionally biased region" description="Low complexity" evidence="1">
    <location>
        <begin position="167"/>
        <end position="182"/>
    </location>
</feature>
<sequence length="268" mass="29163">MDGGAMIGDIDMRGHSIVNLPAPAAADQPVTKGWYAQSWQDLAMAMQGKIDVLEEKVRSYHTTDRSKRALANEDMVESTRDAIEALEMKINSYHACNEDLSVTFKGVNGTIEYFPVNTMNASCDIKPVPDHEGNFKISKECLSTQNFSLERTMQIAVYDQNEEEKISTTPAPTTTAPTTAPTQNPPPKQQPSPTPTQQPSPTPTQQPSPTKAPTQKPSPTTAPATTPPLISGGHHIFEITCLPLETEGVERIALAETGITDIEQLHNV</sequence>
<feature type="compositionally biased region" description="Low complexity" evidence="1">
    <location>
        <begin position="207"/>
        <end position="228"/>
    </location>
</feature>
<dbReference type="Proteomes" id="UP000507470">
    <property type="component" value="Unassembled WGS sequence"/>
</dbReference>
<name>A0A6J8A0E8_MYTCO</name>